<organism evidence="5 6">
    <name type="scientific">Thermomonospora umbrina</name>
    <dbReference type="NCBI Taxonomy" id="111806"/>
    <lineage>
        <taxon>Bacteria</taxon>
        <taxon>Bacillati</taxon>
        <taxon>Actinomycetota</taxon>
        <taxon>Actinomycetes</taxon>
        <taxon>Streptosporangiales</taxon>
        <taxon>Thermomonosporaceae</taxon>
        <taxon>Thermomonospora</taxon>
    </lineage>
</organism>
<dbReference type="InterPro" id="IPR045076">
    <property type="entry name" value="MutS"/>
</dbReference>
<dbReference type="Pfam" id="PF00488">
    <property type="entry name" value="MutS_V"/>
    <property type="match status" value="1"/>
</dbReference>
<evidence type="ECO:0000313" key="6">
    <source>
        <dbReference type="Proteomes" id="UP000256661"/>
    </source>
</evidence>
<dbReference type="Proteomes" id="UP000256661">
    <property type="component" value="Unassembled WGS sequence"/>
</dbReference>
<dbReference type="SMART" id="SM00534">
    <property type="entry name" value="MUTSac"/>
    <property type="match status" value="1"/>
</dbReference>
<keyword evidence="1" id="KW-0547">Nucleotide-binding</keyword>
<dbReference type="GO" id="GO:0006298">
    <property type="term" value="P:mismatch repair"/>
    <property type="evidence" value="ECO:0007669"/>
    <property type="project" value="InterPro"/>
</dbReference>
<dbReference type="AlphaFoldDB" id="A0A3D9T1D1"/>
<evidence type="ECO:0000256" key="3">
    <source>
        <dbReference type="ARBA" id="ARBA00023125"/>
    </source>
</evidence>
<dbReference type="SUPFAM" id="SSF52540">
    <property type="entry name" value="P-loop containing nucleoside triphosphate hydrolases"/>
    <property type="match status" value="1"/>
</dbReference>
<keyword evidence="3" id="KW-0238">DNA-binding</keyword>
<dbReference type="InterPro" id="IPR027417">
    <property type="entry name" value="P-loop_NTPase"/>
</dbReference>
<evidence type="ECO:0000259" key="4">
    <source>
        <dbReference type="SMART" id="SM00534"/>
    </source>
</evidence>
<reference evidence="5 6" key="1">
    <citation type="submission" date="2018-08" db="EMBL/GenBank/DDBJ databases">
        <title>Sequencing the genomes of 1000 actinobacteria strains.</title>
        <authorList>
            <person name="Klenk H.-P."/>
        </authorList>
    </citation>
    <scope>NUCLEOTIDE SEQUENCE [LARGE SCALE GENOMIC DNA]</scope>
    <source>
        <strain evidence="5 6">DSM 43927</strain>
    </source>
</reference>
<gene>
    <name evidence="5" type="ORF">DFJ69_3105</name>
</gene>
<dbReference type="OrthoDB" id="9808166at2"/>
<accession>A0A3D9T1D1</accession>
<proteinExistence type="predicted"/>
<dbReference type="Gene3D" id="3.40.50.300">
    <property type="entry name" value="P-loop containing nucleotide triphosphate hydrolases"/>
    <property type="match status" value="1"/>
</dbReference>
<dbReference type="GO" id="GO:0030983">
    <property type="term" value="F:mismatched DNA binding"/>
    <property type="evidence" value="ECO:0007669"/>
    <property type="project" value="InterPro"/>
</dbReference>
<evidence type="ECO:0000313" key="5">
    <source>
        <dbReference type="EMBL" id="REE97631.1"/>
    </source>
</evidence>
<dbReference type="PANTHER" id="PTHR11361">
    <property type="entry name" value="DNA MISMATCH REPAIR PROTEIN MUTS FAMILY MEMBER"/>
    <property type="match status" value="1"/>
</dbReference>
<protein>
    <submittedName>
        <fullName evidence="5">MutS-like protein</fullName>
    </submittedName>
</protein>
<keyword evidence="6" id="KW-1185">Reference proteome</keyword>
<dbReference type="GO" id="GO:0005829">
    <property type="term" value="C:cytosol"/>
    <property type="evidence" value="ECO:0007669"/>
    <property type="project" value="TreeGrafter"/>
</dbReference>
<feature type="domain" description="DNA mismatch repair proteins mutS family" evidence="4">
    <location>
        <begin position="330"/>
        <end position="506"/>
    </location>
</feature>
<comment type="caution">
    <text evidence="5">The sequence shown here is derived from an EMBL/GenBank/DDBJ whole genome shotgun (WGS) entry which is preliminary data.</text>
</comment>
<keyword evidence="2" id="KW-0067">ATP-binding</keyword>
<dbReference type="EMBL" id="QTTT01000001">
    <property type="protein sequence ID" value="REE97631.1"/>
    <property type="molecule type" value="Genomic_DNA"/>
</dbReference>
<dbReference type="RefSeq" id="WP_116023100.1">
    <property type="nucleotide sequence ID" value="NZ_QTTT01000001.1"/>
</dbReference>
<evidence type="ECO:0000256" key="1">
    <source>
        <dbReference type="ARBA" id="ARBA00022741"/>
    </source>
</evidence>
<evidence type="ECO:0000256" key="2">
    <source>
        <dbReference type="ARBA" id="ARBA00022840"/>
    </source>
</evidence>
<sequence length="511" mass="56956">MAIRSLLFGTLDSPDGSGSAAEPEHFADLHLDQVVRAVVRGDAGAAAPFHRPLRDPALVEFRQRVFRDLEDPVVREVVERFAAGMDATRRRREALGRVKHAPQAHWWFLEIVLDHAATVRGLAEGLEAAEVGSPGLRALRDDVAEHVRGASFAGVRERARRLRDRLGEIRYDLLLRDDKIAIAEHDADGRLDYAERVLATFERFRQGRAPERRPEPPPETGLDHVEADVLDLVVKLFPEVFRELATFCAAHRDFVADEIVRVDRELRFYLGYLAYLEPLRAAGLPVCHPLVSATDKGLLARDVYDLALAAKLVEDGGPVVVNDMHLDGDERILVVSGPNQGGKTTLSRTFGQLHHLAALGLPVPGREVRIFLPDRIFTHYERAETLDNLASKLEDDLLRLRAILDRATPDSVIILNEIFTSTTSDDARTLSRAVLDEIERLDVPCLWVSFIDELSRMSPRAVSMVGTVTDDGRSTRTYKVVRGPADGRAYAVAIAEKHGLTYTRLTERVGR</sequence>
<dbReference type="PANTHER" id="PTHR11361:SF34">
    <property type="entry name" value="DNA MISMATCH REPAIR PROTEIN MSH1, MITOCHONDRIAL"/>
    <property type="match status" value="1"/>
</dbReference>
<name>A0A3D9T1D1_9ACTN</name>
<dbReference type="GO" id="GO:0005524">
    <property type="term" value="F:ATP binding"/>
    <property type="evidence" value="ECO:0007669"/>
    <property type="project" value="UniProtKB-KW"/>
</dbReference>
<dbReference type="InterPro" id="IPR000432">
    <property type="entry name" value="DNA_mismatch_repair_MutS_C"/>
</dbReference>
<dbReference type="GO" id="GO:0140664">
    <property type="term" value="F:ATP-dependent DNA damage sensor activity"/>
    <property type="evidence" value="ECO:0007669"/>
    <property type="project" value="InterPro"/>
</dbReference>